<reference evidence="1" key="2">
    <citation type="journal article" date="2021" name="Microorganisms">
        <title>Extensive Genome Exploration of Clostridium botulinum Group III Field Strains.</title>
        <authorList>
            <person name="Fillo S."/>
            <person name="Giordani F."/>
            <person name="Tonon E."/>
            <person name="Drigo I."/>
            <person name="Anselmo A."/>
            <person name="Fortunato A."/>
            <person name="Lista F."/>
            <person name="Bano L."/>
        </authorList>
    </citation>
    <scope>NUCLEOTIDE SEQUENCE</scope>
    <source>
        <strain evidence="1">IZSVe-TV_9877_3_12</strain>
    </source>
</reference>
<reference evidence="1" key="1">
    <citation type="submission" date="2020-02" db="EMBL/GenBank/DDBJ databases">
        <authorList>
            <person name="Fillo S."/>
            <person name="Giordani F."/>
            <person name="Tonon E."/>
            <person name="Drigo I."/>
            <person name="Anselmo A."/>
            <person name="Fortunato A."/>
            <person name="Bano L."/>
            <person name="Lista F."/>
        </authorList>
    </citation>
    <scope>NUCLEOTIDE SEQUENCE</scope>
    <source>
        <strain evidence="1">IZSVe-TV_9877_3_12</strain>
    </source>
</reference>
<comment type="caution">
    <text evidence="1">The sequence shown here is derived from an EMBL/GenBank/DDBJ whole genome shotgun (WGS) entry which is preliminary data.</text>
</comment>
<dbReference type="SUPFAM" id="SSF50494">
    <property type="entry name" value="Trypsin-like serine proteases"/>
    <property type="match status" value="1"/>
</dbReference>
<sequence length="314" mass="34159">MKSNCFSLNKLNTIEDKILYICGNEYSEFFKKPNVVGIGLGYKTSGGFRTNEKCINVLVTKKVPSYDLSPNEVIPKWYKGIKTDIYESGSFKSHLLNSRVRPALGGYSISPSTLKQYGTMACIVKDNLSNYFLLSCNHVIANLNKVQLGTSIVQPSVLDNGKSPTDSIGSLYKFIPLKFNTSTHLSVNYVDAALAIISDKSLVSNKIYILGKPNNPITPSLDLSVRKAGRTTNVTYGYVKLLGSTVNLSFGSKSGLFKNQILTTLMSDTGDSGALLMDLENNPIGLVIGGSNSTTVINPINYILNALKVKIVTN</sequence>
<dbReference type="AlphaFoldDB" id="A0A9Q3VBH7"/>
<name>A0A9Q3VBH7_CLOBO</name>
<gene>
    <name evidence="1" type="ORF">G8S53_09885</name>
</gene>
<dbReference type="Gene3D" id="2.40.10.10">
    <property type="entry name" value="Trypsin-like serine proteases"/>
    <property type="match status" value="2"/>
</dbReference>
<dbReference type="RefSeq" id="WP_003382664.1">
    <property type="nucleotide sequence ID" value="NZ_JAAMYB010000012.1"/>
</dbReference>
<evidence type="ECO:0008006" key="3">
    <source>
        <dbReference type="Google" id="ProtNLM"/>
    </source>
</evidence>
<evidence type="ECO:0000313" key="1">
    <source>
        <dbReference type="EMBL" id="MCD3195588.1"/>
    </source>
</evidence>
<evidence type="ECO:0000313" key="2">
    <source>
        <dbReference type="Proteomes" id="UP000813637"/>
    </source>
</evidence>
<accession>A0A9Q3VBH7</accession>
<protein>
    <recommendedName>
        <fullName evidence="3">Serine protease</fullName>
    </recommendedName>
</protein>
<proteinExistence type="predicted"/>
<dbReference type="Proteomes" id="UP000813637">
    <property type="component" value="Unassembled WGS sequence"/>
</dbReference>
<organism evidence="1 2">
    <name type="scientific">Clostridium botulinum C</name>
    <dbReference type="NCBI Taxonomy" id="36828"/>
    <lineage>
        <taxon>Bacteria</taxon>
        <taxon>Bacillati</taxon>
        <taxon>Bacillota</taxon>
        <taxon>Clostridia</taxon>
        <taxon>Eubacteriales</taxon>
        <taxon>Clostridiaceae</taxon>
        <taxon>Clostridium</taxon>
    </lineage>
</organism>
<dbReference type="InterPro" id="IPR009003">
    <property type="entry name" value="Peptidase_S1_PA"/>
</dbReference>
<dbReference type="EMBL" id="JAAMYB010000012">
    <property type="protein sequence ID" value="MCD3195588.1"/>
    <property type="molecule type" value="Genomic_DNA"/>
</dbReference>
<dbReference type="InterPro" id="IPR043504">
    <property type="entry name" value="Peptidase_S1_PA_chymotrypsin"/>
</dbReference>